<evidence type="ECO:0000313" key="2">
    <source>
        <dbReference type="EMBL" id="QKG70157.1"/>
    </source>
</evidence>
<reference evidence="2 3" key="1">
    <citation type="submission" date="2020-05" db="EMBL/GenBank/DDBJ databases">
        <title>Erythrobacter mangrovi sp. nov., isolated from rhizosphere soil of mangrove plant (Kandelia candel).</title>
        <authorList>
            <person name="Ye Y.H."/>
        </authorList>
    </citation>
    <scope>NUCLEOTIDE SEQUENCE [LARGE SCALE GENOMIC DNA]</scope>
    <source>
        <strain evidence="2 3">EB310</strain>
    </source>
</reference>
<feature type="compositionally biased region" description="Low complexity" evidence="1">
    <location>
        <begin position="376"/>
        <end position="387"/>
    </location>
</feature>
<evidence type="ECO:0000256" key="1">
    <source>
        <dbReference type="SAM" id="MobiDB-lite"/>
    </source>
</evidence>
<dbReference type="EMBL" id="CP053921">
    <property type="protein sequence ID" value="QKG70157.1"/>
    <property type="molecule type" value="Genomic_DNA"/>
</dbReference>
<dbReference type="RefSeq" id="WP_173212043.1">
    <property type="nucleotide sequence ID" value="NZ_CP053921.1"/>
</dbReference>
<protein>
    <submittedName>
        <fullName evidence="2">Uncharacterized protein</fullName>
    </submittedName>
</protein>
<proteinExistence type="predicted"/>
<dbReference type="KEGG" id="emv:HQR01_01545"/>
<dbReference type="Proteomes" id="UP000504693">
    <property type="component" value="Chromosome"/>
</dbReference>
<sequence length="412" mass="43048">MKRSALAASIGFVAVAGIWGVPAVTQTDAAPARYTMDAGTMSGMAAMAGQGGMAAAMAMMKGEGAGPAHQLQLRLGSSQAPADAAKADHFMPSGAGLGASVPLAYTPARGAVDRAEPGQPGEVQTPRGKLYLFWGCGERAGPGQPVVIDFSKLAKGQVPPDLYAAAVNIPEEWRITPANSKTYGEWPNSRDTKALTGRSSLLGAHKVVSSYAPQISFTLDQDFMAPLDVKSSKRPSGAWDLSWNGIDGATGYYAWVMSAKTDRRGEAAEMVWWTSSANRAFGGPMWDWLSPAAAAKLVTAKTVMPSTQTSCTVPAEVQAAGGEVMMANLSGFGPEKNFAYPPKPAKATAWKPEWIARVRFRSTSMTMLGMDMGAMSMGSSSENAESATPPAQTKPKCKGLAGIAKRAAGLCE</sequence>
<dbReference type="AlphaFoldDB" id="A0A7D4ASJ7"/>
<keyword evidence="3" id="KW-1185">Reference proteome</keyword>
<gene>
    <name evidence="2" type="ORF">HQR01_01545</name>
</gene>
<name>A0A7D4ASJ7_9SPHN</name>
<accession>A0A7D4ASJ7</accession>
<evidence type="ECO:0000313" key="3">
    <source>
        <dbReference type="Proteomes" id="UP000504693"/>
    </source>
</evidence>
<organism evidence="2 3">
    <name type="scientific">Erythrobacter mangrovi</name>
    <dbReference type="NCBI Taxonomy" id="2739433"/>
    <lineage>
        <taxon>Bacteria</taxon>
        <taxon>Pseudomonadati</taxon>
        <taxon>Pseudomonadota</taxon>
        <taxon>Alphaproteobacteria</taxon>
        <taxon>Sphingomonadales</taxon>
        <taxon>Erythrobacteraceae</taxon>
        <taxon>Erythrobacter/Porphyrobacter group</taxon>
        <taxon>Erythrobacter</taxon>
    </lineage>
</organism>
<feature type="region of interest" description="Disordered" evidence="1">
    <location>
        <begin position="376"/>
        <end position="398"/>
    </location>
</feature>